<accession>A0ABZ2FJR0</accession>
<organism evidence="1 2">
    <name type="scientific">Janibacter terrae</name>
    <dbReference type="NCBI Taxonomy" id="103817"/>
    <lineage>
        <taxon>Bacteria</taxon>
        <taxon>Bacillati</taxon>
        <taxon>Actinomycetota</taxon>
        <taxon>Actinomycetes</taxon>
        <taxon>Micrococcales</taxon>
        <taxon>Intrasporangiaceae</taxon>
        <taxon>Janibacter</taxon>
    </lineage>
</organism>
<dbReference type="Pfam" id="PF01042">
    <property type="entry name" value="Ribonuc_L-PSP"/>
    <property type="match status" value="1"/>
</dbReference>
<name>A0ABZ2FJR0_9MICO</name>
<dbReference type="InterPro" id="IPR006175">
    <property type="entry name" value="YjgF/YER057c/UK114"/>
</dbReference>
<evidence type="ECO:0000313" key="2">
    <source>
        <dbReference type="Proteomes" id="UP001381003"/>
    </source>
</evidence>
<dbReference type="PANTHER" id="PTHR43857:SF1">
    <property type="entry name" value="YJGH FAMILY PROTEIN"/>
    <property type="match status" value="1"/>
</dbReference>
<dbReference type="Gene3D" id="3.30.1330.40">
    <property type="entry name" value="RutC-like"/>
    <property type="match status" value="1"/>
</dbReference>
<evidence type="ECO:0000313" key="1">
    <source>
        <dbReference type="EMBL" id="WWF06363.1"/>
    </source>
</evidence>
<keyword evidence="2" id="KW-1185">Reference proteome</keyword>
<proteinExistence type="predicted"/>
<dbReference type="RefSeq" id="WP_338538963.1">
    <property type="nucleotide sequence ID" value="NZ_CP104874.1"/>
</dbReference>
<dbReference type="EMBL" id="CP104874">
    <property type="protein sequence ID" value="WWF06363.1"/>
    <property type="molecule type" value="Genomic_DNA"/>
</dbReference>
<dbReference type="PANTHER" id="PTHR43857">
    <property type="entry name" value="BLR7761 PROTEIN"/>
    <property type="match status" value="1"/>
</dbReference>
<reference evidence="1 2" key="1">
    <citation type="submission" date="2022-09" db="EMBL/GenBank/DDBJ databases">
        <title>Complete genome sequence of Janibacter terrae strain COS04-44, PCL-degrading bacteria isolated from oil spilled coast.</title>
        <authorList>
            <person name="Park H."/>
            <person name="Kim J.Y."/>
            <person name="An S.H."/>
            <person name="Lee C.M."/>
            <person name="Weon H.-Y."/>
        </authorList>
    </citation>
    <scope>NUCLEOTIDE SEQUENCE [LARGE SCALE GENOMIC DNA]</scope>
    <source>
        <strain evidence="1 2">COS04-44</strain>
    </source>
</reference>
<dbReference type="SUPFAM" id="SSF55298">
    <property type="entry name" value="YjgF-like"/>
    <property type="match status" value="1"/>
</dbReference>
<protein>
    <submittedName>
        <fullName evidence="1">RidA family protein</fullName>
    </submittedName>
</protein>
<sequence>MRVSADSVPEPPRPGMFSNAVVRGDRFWVSGMHAGGPDGPVGGDDVHLQAREAFRRVVALVEACGATTSDVTALRIYLTDVADKVAVGRARAEFFTGEMPCSTLVGVSALVEPGLAVEVEAEGVTGTTSRSVQPS</sequence>
<dbReference type="Proteomes" id="UP001381003">
    <property type="component" value="Chromosome"/>
</dbReference>
<dbReference type="CDD" id="cd00448">
    <property type="entry name" value="YjgF_YER057c_UK114_family"/>
    <property type="match status" value="1"/>
</dbReference>
<gene>
    <name evidence="1" type="ORF">N5P18_05690</name>
</gene>
<dbReference type="InterPro" id="IPR035959">
    <property type="entry name" value="RutC-like_sf"/>
</dbReference>